<dbReference type="InterPro" id="IPR009003">
    <property type="entry name" value="Peptidase_S1_PA"/>
</dbReference>
<dbReference type="InterPro" id="IPR025926">
    <property type="entry name" value="PDZ-like_dom"/>
</dbReference>
<dbReference type="PANTHER" id="PTHR46366:SF1">
    <property type="entry name" value="PDZ DOMAIN-CONTAINING PROTEIN C1685.05"/>
    <property type="match status" value="1"/>
</dbReference>
<dbReference type="InterPro" id="IPR001940">
    <property type="entry name" value="Peptidase_S1C"/>
</dbReference>
<dbReference type="EMBL" id="MCGO01000011">
    <property type="protein sequence ID" value="ORY48643.1"/>
    <property type="molecule type" value="Genomic_DNA"/>
</dbReference>
<dbReference type="PRINTS" id="PR00834">
    <property type="entry name" value="PROTEASES2C"/>
</dbReference>
<dbReference type="Pfam" id="PF17820">
    <property type="entry name" value="PDZ_6"/>
    <property type="match status" value="1"/>
</dbReference>
<dbReference type="SUPFAM" id="SSF50156">
    <property type="entry name" value="PDZ domain-like"/>
    <property type="match status" value="3"/>
</dbReference>
<dbReference type="InterPro" id="IPR041489">
    <property type="entry name" value="PDZ_6"/>
</dbReference>
<dbReference type="InterPro" id="IPR043504">
    <property type="entry name" value="Peptidase_S1_PA_chymotrypsin"/>
</dbReference>
<evidence type="ECO:0000256" key="6">
    <source>
        <dbReference type="ARBA" id="ARBA00023242"/>
    </source>
</evidence>
<dbReference type="AlphaFoldDB" id="A0A1Y2CNS4"/>
<evidence type="ECO:0000256" key="5">
    <source>
        <dbReference type="ARBA" id="ARBA00021524"/>
    </source>
</evidence>
<evidence type="ECO:0000256" key="2">
    <source>
        <dbReference type="ARBA" id="ARBA00004123"/>
    </source>
</evidence>
<reference evidence="8 9" key="1">
    <citation type="submission" date="2016-07" db="EMBL/GenBank/DDBJ databases">
        <title>Pervasive Adenine N6-methylation of Active Genes in Fungi.</title>
        <authorList>
            <consortium name="DOE Joint Genome Institute"/>
            <person name="Mondo S.J."/>
            <person name="Dannebaum R.O."/>
            <person name="Kuo R.C."/>
            <person name="Labutti K."/>
            <person name="Haridas S."/>
            <person name="Kuo A."/>
            <person name="Salamov A."/>
            <person name="Ahrendt S.R."/>
            <person name="Lipzen A."/>
            <person name="Sullivan W."/>
            <person name="Andreopoulos W.B."/>
            <person name="Clum A."/>
            <person name="Lindquist E."/>
            <person name="Daum C."/>
            <person name="Ramamoorthy G.K."/>
            <person name="Gryganskyi A."/>
            <person name="Culley D."/>
            <person name="Magnuson J.K."/>
            <person name="James T.Y."/>
            <person name="O'Malley M.A."/>
            <person name="Stajich J.E."/>
            <person name="Spatafora J.W."/>
            <person name="Visel A."/>
            <person name="Grigoriev I.V."/>
        </authorList>
    </citation>
    <scope>NUCLEOTIDE SEQUENCE [LARGE SCALE GENOMIC DNA]</scope>
    <source>
        <strain evidence="8 9">JEL800</strain>
    </source>
</reference>
<dbReference type="Proteomes" id="UP000193642">
    <property type="component" value="Unassembled WGS sequence"/>
</dbReference>
<accession>A0A1Y2CNS4</accession>
<evidence type="ECO:0000259" key="7">
    <source>
        <dbReference type="PROSITE" id="PS50106"/>
    </source>
</evidence>
<dbReference type="Gene3D" id="2.40.10.10">
    <property type="entry name" value="Trypsin-like serine proteases"/>
    <property type="match status" value="2"/>
</dbReference>
<comment type="caution">
    <text evidence="8">The sequence shown here is derived from an EMBL/GenBank/DDBJ whole genome shotgun (WGS) entry which is preliminary data.</text>
</comment>
<name>A0A1Y2CNS4_9FUNG</name>
<dbReference type="Pfam" id="PF13180">
    <property type="entry name" value="PDZ_2"/>
    <property type="match status" value="1"/>
</dbReference>
<dbReference type="PROSITE" id="PS50106">
    <property type="entry name" value="PDZ"/>
    <property type="match status" value="1"/>
</dbReference>
<sequence>MEVEEGDGPANQASADGDSDILPAPVLGAASHSSAQWEKTLTRIIPAIVSIKMIVVRAFDTDSQKSSQASGFVVDKERGIILSNRHVVHPGPILAEAIFNQSKEEIKLTPIYRDPVHDFGFFQFNVKDIKYMDIVEIPLVVAPEKVRVGVDIRVVGNDSGERLSILSGTLARLDRKAPFYGAGKYNDWNTFYYQAASMTSGGSSGSPVINVDGEAIALNAGGSTSAASSFFLPLDRVVRVLQYLQTGVVQIPRGTLQTIFKFSPYDEVKRLGLLPQVESEVRKEFPDGTGMLVVSQVIPKGPAEGIMEPGDIIVKLNGKMVTKFVPLEEVFDSSVGHSVSFSVQRGVELKDIEVSVQDLHSITPDRYVEVGGGILNTVSYQMAVSFMVPTSGVFVAQAGYMLSMAGVSRKCCLIELNNVPIPTLEKFVEVMETLRDGERVPLRFIHLSDINKEKVSLMQVDRKWHGFNLAVRDETSGLWNYSKLAPCIGPAIYEPHTATHLALDENLGPGRDVIPSLIHIEVHMPFYIDGAANSVAAGIGLVVDAELGLVLGDRHTIPISLGDVMLTFANSIIIPGKILFIHQVYNFVLLRYDVTLLGETFVKSAVFSKKDLSQGDSVHMVCLSKAYQALVRKTVVTNKRQFFVAEPIPPCFRAINVEGIELENPISNAGVLTDEVGHIQALYAAHSKFSSKGKSEFFMGMPISLIEPTVTHVRNLLLEQKVLEPYAYTLEAELSYAQVAQARVLGLPDSWVKRLEGTHLSRRNVLVIRRVTSGTEACKLLKEGDMILAVDGNAVADYNEIMKHTDKSELNLTIMRDKKELSLTVPASLMSIHTSERIVGWSGAVFQMPHRAIFHQLKTVPEGVLCSVVYDGSPAQLYQLQPLSWVTEINGQKILNLDDLVEAVSKIPSDSFARVKTVNFQRFVKVLAIRVNTHYFGTWQLKRVVGGGDWILETIDVAQQL</sequence>
<gene>
    <name evidence="8" type="ORF">BCR33DRAFT_695784</name>
</gene>
<dbReference type="OrthoDB" id="4217619at2759"/>
<dbReference type="SUPFAM" id="SSF50494">
    <property type="entry name" value="Trypsin-like serine proteases"/>
    <property type="match status" value="2"/>
</dbReference>
<dbReference type="PANTHER" id="PTHR46366">
    <property type="entry name" value="PRO-APOPTOTIC SERINE PROTEASE NMA111"/>
    <property type="match status" value="1"/>
</dbReference>
<feature type="domain" description="PDZ" evidence="7">
    <location>
        <begin position="248"/>
        <end position="330"/>
    </location>
</feature>
<dbReference type="InterPro" id="IPR001478">
    <property type="entry name" value="PDZ"/>
</dbReference>
<keyword evidence="9" id="KW-1185">Reference proteome</keyword>
<organism evidence="8 9">
    <name type="scientific">Rhizoclosmatium globosum</name>
    <dbReference type="NCBI Taxonomy" id="329046"/>
    <lineage>
        <taxon>Eukaryota</taxon>
        <taxon>Fungi</taxon>
        <taxon>Fungi incertae sedis</taxon>
        <taxon>Chytridiomycota</taxon>
        <taxon>Chytridiomycota incertae sedis</taxon>
        <taxon>Chytridiomycetes</taxon>
        <taxon>Chytridiales</taxon>
        <taxon>Chytriomycetaceae</taxon>
        <taxon>Rhizoclosmatium</taxon>
    </lineage>
</organism>
<evidence type="ECO:0000256" key="3">
    <source>
        <dbReference type="ARBA" id="ARBA00010541"/>
    </source>
</evidence>
<evidence type="ECO:0000256" key="4">
    <source>
        <dbReference type="ARBA" id="ARBA00020338"/>
    </source>
</evidence>
<dbReference type="Pfam" id="PF13365">
    <property type="entry name" value="Trypsin_2"/>
    <property type="match status" value="1"/>
</dbReference>
<protein>
    <recommendedName>
        <fullName evidence="4">Pro-apoptotic serine protease NMA111</fullName>
    </recommendedName>
    <alternativeName>
        <fullName evidence="5">Pro-apoptotic serine protease nma111</fullName>
    </alternativeName>
</protein>
<evidence type="ECO:0000313" key="8">
    <source>
        <dbReference type="EMBL" id="ORY48643.1"/>
    </source>
</evidence>
<comment type="similarity">
    <text evidence="3">Belongs to the peptidase S1C family.</text>
</comment>
<comment type="function">
    <text evidence="1">Nuclear serine protease which mediates apoptosis.</text>
</comment>
<proteinExistence type="inferred from homology"/>
<evidence type="ECO:0000256" key="1">
    <source>
        <dbReference type="ARBA" id="ARBA00002558"/>
    </source>
</evidence>
<evidence type="ECO:0000313" key="9">
    <source>
        <dbReference type="Proteomes" id="UP000193642"/>
    </source>
</evidence>
<dbReference type="GO" id="GO:0005634">
    <property type="term" value="C:nucleus"/>
    <property type="evidence" value="ECO:0007669"/>
    <property type="project" value="UniProtKB-SubCell"/>
</dbReference>
<dbReference type="InterPro" id="IPR036034">
    <property type="entry name" value="PDZ_sf"/>
</dbReference>
<dbReference type="CDD" id="cd06719">
    <property type="entry name" value="PDZ2-4_Nma111p-like"/>
    <property type="match status" value="1"/>
</dbReference>
<comment type="subcellular location">
    <subcellularLocation>
        <location evidence="2">Nucleus</location>
    </subcellularLocation>
</comment>
<keyword evidence="6" id="KW-0539">Nucleus</keyword>
<dbReference type="Pfam" id="PF12812">
    <property type="entry name" value="PDZ_1"/>
    <property type="match status" value="1"/>
</dbReference>
<dbReference type="STRING" id="329046.A0A1Y2CNS4"/>
<dbReference type="GO" id="GO:0006508">
    <property type="term" value="P:proteolysis"/>
    <property type="evidence" value="ECO:0007669"/>
    <property type="project" value="UniProtKB-KW"/>
</dbReference>
<dbReference type="GO" id="GO:0004252">
    <property type="term" value="F:serine-type endopeptidase activity"/>
    <property type="evidence" value="ECO:0007669"/>
    <property type="project" value="InterPro"/>
</dbReference>
<dbReference type="SMART" id="SM00228">
    <property type="entry name" value="PDZ"/>
    <property type="match status" value="3"/>
</dbReference>
<dbReference type="Gene3D" id="2.30.42.10">
    <property type="match status" value="3"/>
</dbReference>